<evidence type="ECO:0000256" key="5">
    <source>
        <dbReference type="ARBA" id="ARBA00023204"/>
    </source>
</evidence>
<sequence length="502" mass="54477">MTLAASGFQDLSPIQKAILKKGNVEGLESLLLHAPNDVARKCKASVAEIQAILATLCIASSHPLKTLEELETQHDDRATFTTGDITLDAALGGGIETSMVWEVVGESAAGKTQLALQLSLAVQLPLEAHGLSGAACYITTSAALPTNRLSQILEAHPDLSSSSCSLTNIHTLSTPTIPVLIQVLKAVLPAFVAQRAAADRPIKLIVIDALAELYHSSTKTTTTTLVDRSRSIAEISGLLHSIASKYRIAVVVLNEVVDSFNRGSSGPIDPKQDLLYAEQSRWFSRANSIPREDLKEASLGLVWANQINARIILTRTGRRRHLDDDEAISRKGSKLESYSLPSASDNMALEQQPTLVRRLSIVFNTVAAPISLDYIITAAGFQILPGEGYTPTRFTSLQSVSNSDLYHSADSQTSTDPSTIVPRNPLGSQISPLDVGFAEDANNLRQAEEEASRDVDEDEEEEYWRDDPIPDHLLHDIDLHIVDRKSTEEIIPSSQIEDEVLT</sequence>
<evidence type="ECO:0000313" key="9">
    <source>
        <dbReference type="EMBL" id="KAL0947189.1"/>
    </source>
</evidence>
<dbReference type="Pfam" id="PF08423">
    <property type="entry name" value="Rad51"/>
    <property type="match status" value="1"/>
</dbReference>
<name>A0ABR3IVB1_9AGAR</name>
<keyword evidence="4" id="KW-0067">ATP-binding</keyword>
<comment type="subcellular location">
    <subcellularLocation>
        <location evidence="1">Nucleus</location>
    </subcellularLocation>
</comment>
<dbReference type="Proteomes" id="UP001556367">
    <property type="component" value="Unassembled WGS sequence"/>
</dbReference>
<evidence type="ECO:0000256" key="7">
    <source>
        <dbReference type="SAM" id="MobiDB-lite"/>
    </source>
</evidence>
<organism evidence="9 10">
    <name type="scientific">Hohenbuehelia grisea</name>
    <dbReference type="NCBI Taxonomy" id="104357"/>
    <lineage>
        <taxon>Eukaryota</taxon>
        <taxon>Fungi</taxon>
        <taxon>Dikarya</taxon>
        <taxon>Basidiomycota</taxon>
        <taxon>Agaricomycotina</taxon>
        <taxon>Agaricomycetes</taxon>
        <taxon>Agaricomycetidae</taxon>
        <taxon>Agaricales</taxon>
        <taxon>Pleurotineae</taxon>
        <taxon>Pleurotaceae</taxon>
        <taxon>Hohenbuehelia</taxon>
    </lineage>
</organism>
<reference evidence="10" key="1">
    <citation type="submission" date="2024-06" db="EMBL/GenBank/DDBJ databases">
        <title>Multi-omics analyses provide insights into the biosynthesis of the anticancer antibiotic pleurotin in Hohenbuehelia grisea.</title>
        <authorList>
            <person name="Weaver J.A."/>
            <person name="Alberti F."/>
        </authorList>
    </citation>
    <scope>NUCLEOTIDE SEQUENCE [LARGE SCALE GENOMIC DNA]</scope>
    <source>
        <strain evidence="10">T-177</strain>
    </source>
</reference>
<dbReference type="SUPFAM" id="SSF52540">
    <property type="entry name" value="P-loop containing nucleoside triphosphate hydrolases"/>
    <property type="match status" value="1"/>
</dbReference>
<comment type="caution">
    <text evidence="9">The sequence shown here is derived from an EMBL/GenBank/DDBJ whole genome shotgun (WGS) entry which is preliminary data.</text>
</comment>
<accession>A0ABR3IVB1</accession>
<dbReference type="InterPro" id="IPR027417">
    <property type="entry name" value="P-loop_NTPase"/>
</dbReference>
<keyword evidence="10" id="KW-1185">Reference proteome</keyword>
<keyword evidence="2" id="KW-0547">Nucleotide-binding</keyword>
<dbReference type="CDD" id="cd19491">
    <property type="entry name" value="XRCC3"/>
    <property type="match status" value="1"/>
</dbReference>
<evidence type="ECO:0000259" key="8">
    <source>
        <dbReference type="PROSITE" id="PS50162"/>
    </source>
</evidence>
<protein>
    <recommendedName>
        <fullName evidence="8">RecA family profile 1 domain-containing protein</fullName>
    </recommendedName>
</protein>
<keyword evidence="3" id="KW-0227">DNA damage</keyword>
<dbReference type="InterPro" id="IPR047348">
    <property type="entry name" value="XRCC3-like_C"/>
</dbReference>
<evidence type="ECO:0000256" key="6">
    <source>
        <dbReference type="ARBA" id="ARBA00023242"/>
    </source>
</evidence>
<dbReference type="PANTHER" id="PTHR46487">
    <property type="entry name" value="DNA REPAIR PROTEIN XRCC3"/>
    <property type="match status" value="1"/>
</dbReference>
<dbReference type="PANTHER" id="PTHR46487:SF1">
    <property type="entry name" value="DNA REPAIR PROTEIN XRCC3"/>
    <property type="match status" value="1"/>
</dbReference>
<proteinExistence type="predicted"/>
<evidence type="ECO:0000313" key="10">
    <source>
        <dbReference type="Proteomes" id="UP001556367"/>
    </source>
</evidence>
<dbReference type="PROSITE" id="PS50162">
    <property type="entry name" value="RECA_2"/>
    <property type="match status" value="1"/>
</dbReference>
<evidence type="ECO:0000256" key="4">
    <source>
        <dbReference type="ARBA" id="ARBA00022840"/>
    </source>
</evidence>
<evidence type="ECO:0000256" key="3">
    <source>
        <dbReference type="ARBA" id="ARBA00022763"/>
    </source>
</evidence>
<evidence type="ECO:0000256" key="2">
    <source>
        <dbReference type="ARBA" id="ARBA00022741"/>
    </source>
</evidence>
<dbReference type="InterPro" id="IPR020588">
    <property type="entry name" value="RecA_ATP-bd"/>
</dbReference>
<evidence type="ECO:0000256" key="1">
    <source>
        <dbReference type="ARBA" id="ARBA00004123"/>
    </source>
</evidence>
<dbReference type="InterPro" id="IPR013632">
    <property type="entry name" value="Rad51_C"/>
</dbReference>
<dbReference type="Gene3D" id="3.40.50.300">
    <property type="entry name" value="P-loop containing nucleotide triphosphate hydrolases"/>
    <property type="match status" value="1"/>
</dbReference>
<feature type="region of interest" description="Disordered" evidence="7">
    <location>
        <begin position="407"/>
        <end position="426"/>
    </location>
</feature>
<gene>
    <name evidence="9" type="ORF">HGRIS_013313</name>
</gene>
<keyword evidence="5" id="KW-0234">DNA repair</keyword>
<dbReference type="EMBL" id="JASNQZ010000015">
    <property type="protein sequence ID" value="KAL0947189.1"/>
    <property type="molecule type" value="Genomic_DNA"/>
</dbReference>
<feature type="compositionally biased region" description="Polar residues" evidence="7">
    <location>
        <begin position="407"/>
        <end position="418"/>
    </location>
</feature>
<keyword evidence="6" id="KW-0539">Nucleus</keyword>
<feature type="domain" description="RecA family profile 1" evidence="8">
    <location>
        <begin position="76"/>
        <end position="256"/>
    </location>
</feature>